<reference evidence="3" key="1">
    <citation type="submission" date="2017-09" db="EMBL/GenBank/DDBJ databases">
        <title>Depth-based differentiation of microbial function through sediment-hosted aquifers and enrichment of novel symbionts in the deep terrestrial subsurface.</title>
        <authorList>
            <person name="Probst A.J."/>
            <person name="Ladd B."/>
            <person name="Jarett J.K."/>
            <person name="Geller-Mcgrath D.E."/>
            <person name="Sieber C.M.K."/>
            <person name="Emerson J.B."/>
            <person name="Anantharaman K."/>
            <person name="Thomas B.C."/>
            <person name="Malmstrom R."/>
            <person name="Stieglmeier M."/>
            <person name="Klingl A."/>
            <person name="Woyke T."/>
            <person name="Ryan C.M."/>
            <person name="Banfield J.F."/>
        </authorList>
    </citation>
    <scope>NUCLEOTIDE SEQUENCE [LARGE SCALE GENOMIC DNA]</scope>
</reference>
<protein>
    <submittedName>
        <fullName evidence="2">Uncharacterized protein</fullName>
    </submittedName>
</protein>
<keyword evidence="1" id="KW-0472">Membrane</keyword>
<dbReference type="Proteomes" id="UP000231503">
    <property type="component" value="Unassembled WGS sequence"/>
</dbReference>
<gene>
    <name evidence="2" type="ORF">COU47_02325</name>
</gene>
<evidence type="ECO:0000256" key="1">
    <source>
        <dbReference type="SAM" id="Phobius"/>
    </source>
</evidence>
<dbReference type="AlphaFoldDB" id="A0A2H0TDC6"/>
<comment type="caution">
    <text evidence="2">The sequence shown here is derived from an EMBL/GenBank/DDBJ whole genome shotgun (WGS) entry which is preliminary data.</text>
</comment>
<dbReference type="EMBL" id="PFCO01000005">
    <property type="protein sequence ID" value="PIR69568.1"/>
    <property type="molecule type" value="Genomic_DNA"/>
</dbReference>
<keyword evidence="1" id="KW-0812">Transmembrane</keyword>
<sequence>MTVMVVVLVAIIIIAVVVATVVMTVMVAVVRMRPLNLIDVARRISVVVITAIIAAGHHT</sequence>
<keyword evidence="1" id="KW-1133">Transmembrane helix</keyword>
<accession>A0A2H0TDC6</accession>
<evidence type="ECO:0000313" key="2">
    <source>
        <dbReference type="EMBL" id="PIR69568.1"/>
    </source>
</evidence>
<evidence type="ECO:0000313" key="3">
    <source>
        <dbReference type="Proteomes" id="UP000231503"/>
    </source>
</evidence>
<name>A0A2H0TDC6_9BACT</name>
<organism evidence="2 3">
    <name type="scientific">Candidatus Niyogibacteria bacterium CG10_big_fil_rev_8_21_14_0_10_46_36</name>
    <dbReference type="NCBI Taxonomy" id="1974726"/>
    <lineage>
        <taxon>Bacteria</taxon>
        <taxon>Candidatus Niyogiibacteriota</taxon>
    </lineage>
</organism>
<proteinExistence type="predicted"/>
<feature type="transmembrane region" description="Helical" evidence="1">
    <location>
        <begin position="6"/>
        <end position="28"/>
    </location>
</feature>